<dbReference type="GO" id="GO:0033186">
    <property type="term" value="C:CAF-1 complex"/>
    <property type="evidence" value="ECO:0007669"/>
    <property type="project" value="TreeGrafter"/>
</dbReference>
<feature type="compositionally biased region" description="Acidic residues" evidence="5">
    <location>
        <begin position="416"/>
        <end position="454"/>
    </location>
</feature>
<dbReference type="Pfam" id="PF21796">
    <property type="entry name" value="Cac1_C"/>
    <property type="match status" value="1"/>
</dbReference>
<proteinExistence type="predicted"/>
<comment type="caution">
    <text evidence="8">The sequence shown here is derived from an EMBL/GenBank/DDBJ whole genome shotgun (WGS) entry which is preliminary data.</text>
</comment>
<dbReference type="PANTHER" id="PTHR15272">
    <property type="entry name" value="CHROMATIN ASSEMBLY FACTOR 1 SUBUNIT A CAF-1 SUBUNIT A"/>
    <property type="match status" value="1"/>
</dbReference>
<accession>A0AAN7THX1</accession>
<evidence type="ECO:0008006" key="10">
    <source>
        <dbReference type="Google" id="ProtNLM"/>
    </source>
</evidence>
<evidence type="ECO:0000313" key="9">
    <source>
        <dbReference type="Proteomes" id="UP001310890"/>
    </source>
</evidence>
<gene>
    <name evidence="8" type="ORF">LTR62_008498</name>
</gene>
<name>A0AAN7THX1_9PEZI</name>
<dbReference type="GO" id="GO:0006334">
    <property type="term" value="P:nucleosome assembly"/>
    <property type="evidence" value="ECO:0007669"/>
    <property type="project" value="TreeGrafter"/>
</dbReference>
<organism evidence="8 9">
    <name type="scientific">Meristemomyces frigidus</name>
    <dbReference type="NCBI Taxonomy" id="1508187"/>
    <lineage>
        <taxon>Eukaryota</taxon>
        <taxon>Fungi</taxon>
        <taxon>Dikarya</taxon>
        <taxon>Ascomycota</taxon>
        <taxon>Pezizomycotina</taxon>
        <taxon>Dothideomycetes</taxon>
        <taxon>Dothideomycetidae</taxon>
        <taxon>Mycosphaerellales</taxon>
        <taxon>Teratosphaeriaceae</taxon>
        <taxon>Meristemomyces</taxon>
    </lineage>
</organism>
<sequence>MESIDSSPASPNPRKRPAPEEDTPGKKPLNLKGTQFIMPTPPDTEESSNASPVNEKPKDGSPAPSISTMTSIDVVDSRVAGPSTTATQAEGSKPPPPKRRKLTAAEKGIEAKMKAEKKAAKEEEKQIKDEEKRRKAEEKEVKRREKDLDERRKAEEKEVKRREKNLEEQRKEEAKLKKERGQLRLASFFGTKPVTPAKLSTADSTSGLARRKSLSLEPFDVVADQIRRSASPVKREALQPTAHVEQAATPAPLPIKEKASVSDYDKYFLPYQLPTHSTRAATYDIPCTDDRAYWQGEFDRDIKDPTFREKVDLGLVDATALVDHLFERDVKRGWPLLSMRALMDSLQGTSRQPINLTLERSQHPKDVLKTVTRRHLHFSEDVRPAYFGTYSKALSPHSARRVMVQPYAARVRTDTDYDYDSEAEWEEPEEGEDIGDEEDEVESLGDADEMDGFLDDEEDTSKRKLITGDLQPSCTGLCWENTTNMIVQSIEDEDGHVTMTEGTSTGLKGMRLGILLPNMKVCSIDPFSTAYWAHEMAPPGVPLSDVAPTRPPLQERNLNGSPLTQTALAGAASTTLSGPPPSASKRGPKGQVKTLNTEDFEEFKTAVVGSTTSKIEIQKSLKTRFPKVTNEAIRENLSKYFAYMGAKGDKKWRFVVVEESAGQ</sequence>
<keyword evidence="2" id="KW-0227">DNA damage</keyword>
<dbReference type="GO" id="GO:0005634">
    <property type="term" value="C:nucleus"/>
    <property type="evidence" value="ECO:0007669"/>
    <property type="project" value="UniProtKB-SubCell"/>
</dbReference>
<evidence type="ECO:0000256" key="3">
    <source>
        <dbReference type="ARBA" id="ARBA00023204"/>
    </source>
</evidence>
<evidence type="ECO:0000313" key="8">
    <source>
        <dbReference type="EMBL" id="KAK5116172.1"/>
    </source>
</evidence>
<dbReference type="PANTHER" id="PTHR15272:SF0">
    <property type="entry name" value="CHROMATIN ASSEMBLY FACTOR 1 SUBUNIT A"/>
    <property type="match status" value="1"/>
</dbReference>
<evidence type="ECO:0000259" key="7">
    <source>
        <dbReference type="Pfam" id="PF21796"/>
    </source>
</evidence>
<feature type="region of interest" description="Disordered" evidence="5">
    <location>
        <begin position="1"/>
        <end position="178"/>
    </location>
</feature>
<feature type="domain" description="Chromatin assembly factor 1 subunit A dimerization" evidence="6">
    <location>
        <begin position="375"/>
        <end position="449"/>
    </location>
</feature>
<feature type="compositionally biased region" description="Basic and acidic residues" evidence="5">
    <location>
        <begin position="103"/>
        <end position="178"/>
    </location>
</feature>
<dbReference type="InterPro" id="IPR048800">
    <property type="entry name" value="Cac1-like_C"/>
</dbReference>
<evidence type="ECO:0000256" key="2">
    <source>
        <dbReference type="ARBA" id="ARBA00022763"/>
    </source>
</evidence>
<protein>
    <recommendedName>
        <fullName evidence="10">Chromatin assembly factor 1 subunit A</fullName>
    </recommendedName>
</protein>
<reference evidence="8" key="1">
    <citation type="submission" date="2023-08" db="EMBL/GenBank/DDBJ databases">
        <title>Black Yeasts Isolated from many extreme environments.</title>
        <authorList>
            <person name="Coleine C."/>
            <person name="Stajich J.E."/>
            <person name="Selbmann L."/>
        </authorList>
    </citation>
    <scope>NUCLEOTIDE SEQUENCE</scope>
    <source>
        <strain evidence="8">CCFEE 5401</strain>
    </source>
</reference>
<keyword evidence="4" id="KW-0539">Nucleus</keyword>
<dbReference type="AlphaFoldDB" id="A0AAN7THX1"/>
<feature type="domain" description="Chromatin assembly factor 1 subunit Cac1-like C-terminal" evidence="7">
    <location>
        <begin position="601"/>
        <end position="653"/>
    </location>
</feature>
<feature type="region of interest" description="Disordered" evidence="5">
    <location>
        <begin position="415"/>
        <end position="454"/>
    </location>
</feature>
<keyword evidence="3" id="KW-0234">DNA repair</keyword>
<dbReference type="Proteomes" id="UP001310890">
    <property type="component" value="Unassembled WGS sequence"/>
</dbReference>
<dbReference type="CDD" id="cd22249">
    <property type="entry name" value="UDM1_RNF168_RNF169-like"/>
    <property type="match status" value="1"/>
</dbReference>
<evidence type="ECO:0000256" key="5">
    <source>
        <dbReference type="SAM" id="MobiDB-lite"/>
    </source>
</evidence>
<evidence type="ECO:0000259" key="6">
    <source>
        <dbReference type="Pfam" id="PF12253"/>
    </source>
</evidence>
<evidence type="ECO:0000256" key="1">
    <source>
        <dbReference type="ARBA" id="ARBA00004123"/>
    </source>
</evidence>
<dbReference type="GO" id="GO:0006281">
    <property type="term" value="P:DNA repair"/>
    <property type="evidence" value="ECO:0007669"/>
    <property type="project" value="UniProtKB-KW"/>
</dbReference>
<feature type="region of interest" description="Disordered" evidence="5">
    <location>
        <begin position="572"/>
        <end position="592"/>
    </location>
</feature>
<evidence type="ECO:0000256" key="4">
    <source>
        <dbReference type="ARBA" id="ARBA00023242"/>
    </source>
</evidence>
<dbReference type="EMBL" id="JAVRRL010000009">
    <property type="protein sequence ID" value="KAK5116172.1"/>
    <property type="molecule type" value="Genomic_DNA"/>
</dbReference>
<dbReference type="Pfam" id="PF12253">
    <property type="entry name" value="CAF1A_dimeriz"/>
    <property type="match status" value="1"/>
</dbReference>
<comment type="subcellular location">
    <subcellularLocation>
        <location evidence="1">Nucleus</location>
    </subcellularLocation>
</comment>
<dbReference type="InterPro" id="IPR022043">
    <property type="entry name" value="CAF1A_DD"/>
</dbReference>